<dbReference type="EMBL" id="ML208276">
    <property type="protein sequence ID" value="TFK73410.1"/>
    <property type="molecule type" value="Genomic_DNA"/>
</dbReference>
<keyword evidence="2" id="KW-1185">Reference proteome</keyword>
<accession>A0ACD3B6G2</accession>
<evidence type="ECO:0000313" key="1">
    <source>
        <dbReference type="EMBL" id="TFK73410.1"/>
    </source>
</evidence>
<dbReference type="Proteomes" id="UP000308600">
    <property type="component" value="Unassembled WGS sequence"/>
</dbReference>
<gene>
    <name evidence="1" type="ORF">BDN72DRAFT_834818</name>
</gene>
<evidence type="ECO:0000313" key="2">
    <source>
        <dbReference type="Proteomes" id="UP000308600"/>
    </source>
</evidence>
<name>A0ACD3B6G2_9AGAR</name>
<reference evidence="1 2" key="1">
    <citation type="journal article" date="2019" name="Nat. Ecol. Evol.">
        <title>Megaphylogeny resolves global patterns of mushroom evolution.</title>
        <authorList>
            <person name="Varga T."/>
            <person name="Krizsan K."/>
            <person name="Foldi C."/>
            <person name="Dima B."/>
            <person name="Sanchez-Garcia M."/>
            <person name="Sanchez-Ramirez S."/>
            <person name="Szollosi G.J."/>
            <person name="Szarkandi J.G."/>
            <person name="Papp V."/>
            <person name="Albert L."/>
            <person name="Andreopoulos W."/>
            <person name="Angelini C."/>
            <person name="Antonin V."/>
            <person name="Barry K.W."/>
            <person name="Bougher N.L."/>
            <person name="Buchanan P."/>
            <person name="Buyck B."/>
            <person name="Bense V."/>
            <person name="Catcheside P."/>
            <person name="Chovatia M."/>
            <person name="Cooper J."/>
            <person name="Damon W."/>
            <person name="Desjardin D."/>
            <person name="Finy P."/>
            <person name="Geml J."/>
            <person name="Haridas S."/>
            <person name="Hughes K."/>
            <person name="Justo A."/>
            <person name="Karasinski D."/>
            <person name="Kautmanova I."/>
            <person name="Kiss B."/>
            <person name="Kocsube S."/>
            <person name="Kotiranta H."/>
            <person name="LaButti K.M."/>
            <person name="Lechner B.E."/>
            <person name="Liimatainen K."/>
            <person name="Lipzen A."/>
            <person name="Lukacs Z."/>
            <person name="Mihaltcheva S."/>
            <person name="Morgado L.N."/>
            <person name="Niskanen T."/>
            <person name="Noordeloos M.E."/>
            <person name="Ohm R.A."/>
            <person name="Ortiz-Santana B."/>
            <person name="Ovrebo C."/>
            <person name="Racz N."/>
            <person name="Riley R."/>
            <person name="Savchenko A."/>
            <person name="Shiryaev A."/>
            <person name="Soop K."/>
            <person name="Spirin V."/>
            <person name="Szebenyi C."/>
            <person name="Tomsovsky M."/>
            <person name="Tulloss R.E."/>
            <person name="Uehling J."/>
            <person name="Grigoriev I.V."/>
            <person name="Vagvolgyi C."/>
            <person name="Papp T."/>
            <person name="Martin F.M."/>
            <person name="Miettinen O."/>
            <person name="Hibbett D.S."/>
            <person name="Nagy L.G."/>
        </authorList>
    </citation>
    <scope>NUCLEOTIDE SEQUENCE [LARGE SCALE GENOMIC DNA]</scope>
    <source>
        <strain evidence="1 2">NL-1719</strain>
    </source>
</reference>
<organism evidence="1 2">
    <name type="scientific">Pluteus cervinus</name>
    <dbReference type="NCBI Taxonomy" id="181527"/>
    <lineage>
        <taxon>Eukaryota</taxon>
        <taxon>Fungi</taxon>
        <taxon>Dikarya</taxon>
        <taxon>Basidiomycota</taxon>
        <taxon>Agaricomycotina</taxon>
        <taxon>Agaricomycetes</taxon>
        <taxon>Agaricomycetidae</taxon>
        <taxon>Agaricales</taxon>
        <taxon>Pluteineae</taxon>
        <taxon>Pluteaceae</taxon>
        <taxon>Pluteus</taxon>
    </lineage>
</organism>
<proteinExistence type="predicted"/>
<sequence>MMRQAAFPRSGILVLGANSIQSLVPATLISQVESLLGSHRVEDALTLAEQQRKKLQANHIVNEDEADELRYVFQRIGFQCFVETLFEDAGKCFFSGELDPRLLVSFFPELRGEFFSPTNSIDMFSGVAENMPTDDSVDDIISMNLVRNYSPHLSPSTRASPPTAELMKILSGAAREMLEVFLRRCQSRYRAHQKLGISVDRKGKTKDNAVPVDEQGLISTAALVDTVLAKLYALSEKTNLLYDLLSSPASFIVVSELEEVLRHTGQYCALCMLYKNHGETTGVVNRGKILGVLAKLVDGEWSDDDVKDPLSEMVALLSEKTKDREGDRALLRRWVVWIIGRDAERGLQLLISDRTKESGKRRGTVSRKREEEEDIALLDEIAQANEEAGQRWLEFMVIKRRSSNPSLHSRLALSCIDRLTAILKDDDAIEKLWRAKSSSYASTFPAAPLSSVRLMPSSPTRSQHQPPPQSQSFLTYFASTTPDSPSKRLRLKSILFLAGSSHYDPAEAKRRLLATGALEDEKEDLSASVKGKGKAKKRSLLGLELAILEGKLSNHQDALTILVHEVNDAYSAEAYCSLGGEVVPRKVAIAVGEGCQGLDGWTEVLFGAPSSTNGLAPPPLKRQPSSTSQTSHLNEIRSDLLKTLLGVYMRDEEVSAGRAAHLLNSQAVNLDVPDVIDLVPPNWPVESMTSFLARSFRRTLHASHEGLIVKHLSMGQNLAVKERTWYTLREEGMLVEEAASDDEGDDEEEVLDEKAALVDNVALGGFEPGTSTDEKNGIRPGHDFHNNDGIYIS</sequence>
<protein>
    <submittedName>
        <fullName evidence="1">Uncharacterized protein</fullName>
    </submittedName>
</protein>